<keyword evidence="4" id="KW-1185">Reference proteome</keyword>
<feature type="region of interest" description="Disordered" evidence="1">
    <location>
        <begin position="116"/>
        <end position="153"/>
    </location>
</feature>
<accession>M7B7W6</accession>
<dbReference type="InterPro" id="IPR044822">
    <property type="entry name" value="Myb_DNA-bind_4"/>
</dbReference>
<dbReference type="PANTHER" id="PTHR47595:SF1">
    <property type="entry name" value="MYB_SANT-LIKE DNA-BINDING DOMAIN-CONTAINING PROTEIN"/>
    <property type="match status" value="1"/>
</dbReference>
<dbReference type="Proteomes" id="UP000031443">
    <property type="component" value="Unassembled WGS sequence"/>
</dbReference>
<dbReference type="AlphaFoldDB" id="M7B7W6"/>
<proteinExistence type="predicted"/>
<evidence type="ECO:0000259" key="2">
    <source>
        <dbReference type="Pfam" id="PF13837"/>
    </source>
</evidence>
<evidence type="ECO:0000313" key="4">
    <source>
        <dbReference type="Proteomes" id="UP000031443"/>
    </source>
</evidence>
<organism evidence="3 4">
    <name type="scientific">Chelonia mydas</name>
    <name type="common">Green sea-turtle</name>
    <name type="synonym">Chelonia agassizi</name>
    <dbReference type="NCBI Taxonomy" id="8469"/>
    <lineage>
        <taxon>Eukaryota</taxon>
        <taxon>Metazoa</taxon>
        <taxon>Chordata</taxon>
        <taxon>Craniata</taxon>
        <taxon>Vertebrata</taxon>
        <taxon>Euteleostomi</taxon>
        <taxon>Archelosauria</taxon>
        <taxon>Testudinata</taxon>
        <taxon>Testudines</taxon>
        <taxon>Cryptodira</taxon>
        <taxon>Durocryptodira</taxon>
        <taxon>Americhelydia</taxon>
        <taxon>Chelonioidea</taxon>
        <taxon>Cheloniidae</taxon>
        <taxon>Chelonia</taxon>
    </lineage>
</organism>
<sequence>MQSSSSQETMQSQNCQRAPAWTEWEVRDLIAVWGDESVLAELCSKRRNAKIFEKISSGMKDRSDNRDLQQCCVKIKELRQAYQKTKQANGRSGSEPQTCCFYDELHEILGCTPTTTSPLSVDTCKGGVSRNRDEDLGDEEEEEDEDSAQQASGETILPDSQELFITLEPISSQPRLPDHEAREGTSGVRTFVNIIHGLKASMFNDLFALKTWDAFVASTATGKVC</sequence>
<evidence type="ECO:0000256" key="1">
    <source>
        <dbReference type="SAM" id="MobiDB-lite"/>
    </source>
</evidence>
<name>M7B7W6_CHEMY</name>
<dbReference type="EMBL" id="KB534242">
    <property type="protein sequence ID" value="EMP34056.1"/>
    <property type="molecule type" value="Genomic_DNA"/>
</dbReference>
<feature type="domain" description="Myb/SANT-like DNA-binding" evidence="2">
    <location>
        <begin position="20"/>
        <end position="108"/>
    </location>
</feature>
<feature type="compositionally biased region" description="Acidic residues" evidence="1">
    <location>
        <begin position="135"/>
        <end position="147"/>
    </location>
</feature>
<evidence type="ECO:0000313" key="3">
    <source>
        <dbReference type="EMBL" id="EMP34056.1"/>
    </source>
</evidence>
<gene>
    <name evidence="3" type="ORF">UY3_08802</name>
</gene>
<dbReference type="Gene3D" id="1.10.10.60">
    <property type="entry name" value="Homeodomain-like"/>
    <property type="match status" value="1"/>
</dbReference>
<dbReference type="Pfam" id="PF13837">
    <property type="entry name" value="Myb_DNA-bind_4"/>
    <property type="match status" value="1"/>
</dbReference>
<reference evidence="4" key="1">
    <citation type="journal article" date="2013" name="Nat. Genet.">
        <title>The draft genomes of soft-shell turtle and green sea turtle yield insights into the development and evolution of the turtle-specific body plan.</title>
        <authorList>
            <person name="Wang Z."/>
            <person name="Pascual-Anaya J."/>
            <person name="Zadissa A."/>
            <person name="Li W."/>
            <person name="Niimura Y."/>
            <person name="Huang Z."/>
            <person name="Li C."/>
            <person name="White S."/>
            <person name="Xiong Z."/>
            <person name="Fang D."/>
            <person name="Wang B."/>
            <person name="Ming Y."/>
            <person name="Chen Y."/>
            <person name="Zheng Y."/>
            <person name="Kuraku S."/>
            <person name="Pignatelli M."/>
            <person name="Herrero J."/>
            <person name="Beal K."/>
            <person name="Nozawa M."/>
            <person name="Li Q."/>
            <person name="Wang J."/>
            <person name="Zhang H."/>
            <person name="Yu L."/>
            <person name="Shigenobu S."/>
            <person name="Wang J."/>
            <person name="Liu J."/>
            <person name="Flicek P."/>
            <person name="Searle S."/>
            <person name="Wang J."/>
            <person name="Kuratani S."/>
            <person name="Yin Y."/>
            <person name="Aken B."/>
            <person name="Zhang G."/>
            <person name="Irie N."/>
        </authorList>
    </citation>
    <scope>NUCLEOTIDE SEQUENCE [LARGE SCALE GENOMIC DNA]</scope>
</reference>
<protein>
    <submittedName>
        <fullName evidence="3">Zinc finger and SCAN domain-containing protein 29</fullName>
    </submittedName>
</protein>
<dbReference type="PANTHER" id="PTHR47595">
    <property type="entry name" value="HEAT SHOCK 70 KDA PROTEIN 14"/>
    <property type="match status" value="1"/>
</dbReference>